<name>A0ABY4YRX0_9MICO</name>
<proteinExistence type="predicted"/>
<dbReference type="SUPFAM" id="SSF55729">
    <property type="entry name" value="Acyl-CoA N-acyltransferases (Nat)"/>
    <property type="match status" value="1"/>
</dbReference>
<sequence>MTEEESAYVIRPPRVEDVEALGAVHCRVWQEAYVGLMDEAAFAELTPERFAIQWRRRMERMGADGHHPNGEQVAVAEHGDDVVAFISVGPARDEDPPTDTQLWAINVVSDHLGTGVAQRLMDQVLSDRPAYLWVADGNDRAIRFYERNNFRLDGVQTTDRDDGLVELRMVRR</sequence>
<gene>
    <name evidence="2" type="ORF">NF556_17200</name>
</gene>
<dbReference type="RefSeq" id="WP_252592317.1">
    <property type="nucleotide sequence ID" value="NZ_CP099489.1"/>
</dbReference>
<dbReference type="Gene3D" id="3.40.630.30">
    <property type="match status" value="1"/>
</dbReference>
<organism evidence="2 3">
    <name type="scientific">Ornithinimicrobium faecis</name>
    <dbReference type="NCBI Taxonomy" id="2934158"/>
    <lineage>
        <taxon>Bacteria</taxon>
        <taxon>Bacillati</taxon>
        <taxon>Actinomycetota</taxon>
        <taxon>Actinomycetes</taxon>
        <taxon>Micrococcales</taxon>
        <taxon>Ornithinimicrobiaceae</taxon>
        <taxon>Ornithinimicrobium</taxon>
    </lineage>
</organism>
<dbReference type="InterPro" id="IPR000182">
    <property type="entry name" value="GNAT_dom"/>
</dbReference>
<accession>A0ABY4YRX0</accession>
<dbReference type="EMBL" id="CP099489">
    <property type="protein sequence ID" value="USQ79326.1"/>
    <property type="molecule type" value="Genomic_DNA"/>
</dbReference>
<reference evidence="2" key="1">
    <citation type="submission" date="2022-06" db="EMBL/GenBank/DDBJ databases">
        <title>Ornithinimicrobium HY1793.</title>
        <authorList>
            <person name="Huang Y."/>
        </authorList>
    </citation>
    <scope>NUCLEOTIDE SEQUENCE</scope>
    <source>
        <strain evidence="2">HY1793</strain>
    </source>
</reference>
<evidence type="ECO:0000313" key="3">
    <source>
        <dbReference type="Proteomes" id="UP001056455"/>
    </source>
</evidence>
<dbReference type="CDD" id="cd04301">
    <property type="entry name" value="NAT_SF"/>
    <property type="match status" value="1"/>
</dbReference>
<keyword evidence="3" id="KW-1185">Reference proteome</keyword>
<dbReference type="Proteomes" id="UP001056455">
    <property type="component" value="Chromosome"/>
</dbReference>
<evidence type="ECO:0000259" key="1">
    <source>
        <dbReference type="PROSITE" id="PS51186"/>
    </source>
</evidence>
<dbReference type="PROSITE" id="PS51186">
    <property type="entry name" value="GNAT"/>
    <property type="match status" value="1"/>
</dbReference>
<protein>
    <submittedName>
        <fullName evidence="2">GNAT family N-acetyltransferase</fullName>
    </submittedName>
</protein>
<dbReference type="Pfam" id="PF00583">
    <property type="entry name" value="Acetyltransf_1"/>
    <property type="match status" value="1"/>
</dbReference>
<dbReference type="InterPro" id="IPR016181">
    <property type="entry name" value="Acyl_CoA_acyltransferase"/>
</dbReference>
<evidence type="ECO:0000313" key="2">
    <source>
        <dbReference type="EMBL" id="USQ79326.1"/>
    </source>
</evidence>
<feature type="domain" description="N-acetyltransferase" evidence="1">
    <location>
        <begin position="8"/>
        <end position="172"/>
    </location>
</feature>